<protein>
    <submittedName>
        <fullName evidence="1">Uncharacterized protein</fullName>
    </submittedName>
</protein>
<evidence type="ECO:0000313" key="1">
    <source>
        <dbReference type="EMBL" id="MQU31704.1"/>
    </source>
</evidence>
<reference evidence="1 2" key="1">
    <citation type="submission" date="2019-10" db="EMBL/GenBank/DDBJ databases">
        <title>Evaluation of single-gene subtyping targets for Pseudomonas.</title>
        <authorList>
            <person name="Reichler S.J."/>
            <person name="Orsi R.H."/>
            <person name="Wiedmann M."/>
            <person name="Martin N.H."/>
            <person name="Murphy S.I."/>
        </authorList>
    </citation>
    <scope>NUCLEOTIDE SEQUENCE [LARGE SCALE GENOMIC DNA]</scope>
    <source>
        <strain evidence="1 2">FSL R10-2107</strain>
    </source>
</reference>
<sequence>MIVESVAGCSWNGWPDARGIRTLRKRRAAAIAKIDKEGRVTESTPPPKVLAEVEWTGDSIPNIPPAAFKVSVRRPAGSSKP</sequence>
<accession>A0A7X1Y6X3</accession>
<organism evidence="1 2">
    <name type="scientific">Pseudomonas helleri</name>
    <dbReference type="NCBI Taxonomy" id="1608996"/>
    <lineage>
        <taxon>Bacteria</taxon>
        <taxon>Pseudomonadati</taxon>
        <taxon>Pseudomonadota</taxon>
        <taxon>Gammaproteobacteria</taxon>
        <taxon>Pseudomonadales</taxon>
        <taxon>Pseudomonadaceae</taxon>
        <taxon>Pseudomonas</taxon>
    </lineage>
</organism>
<comment type="caution">
    <text evidence="1">The sequence shown here is derived from an EMBL/GenBank/DDBJ whole genome shotgun (WGS) entry which is preliminary data.</text>
</comment>
<dbReference type="EMBL" id="WIVX01000036">
    <property type="protein sequence ID" value="MQU31704.1"/>
    <property type="molecule type" value="Genomic_DNA"/>
</dbReference>
<evidence type="ECO:0000313" key="2">
    <source>
        <dbReference type="Proteomes" id="UP000470186"/>
    </source>
</evidence>
<dbReference type="Proteomes" id="UP000470186">
    <property type="component" value="Unassembled WGS sequence"/>
</dbReference>
<keyword evidence="2" id="KW-1185">Reference proteome</keyword>
<dbReference type="AlphaFoldDB" id="A0A7X1Y6X3"/>
<gene>
    <name evidence="1" type="ORF">GHO30_09900</name>
</gene>
<name>A0A7X1Y6X3_9PSED</name>
<proteinExistence type="predicted"/>